<dbReference type="AlphaFoldDB" id="A0A6V7H8W5"/>
<dbReference type="PANTHER" id="PTHR13581:SF5">
    <property type="entry name" value="MRG_MORF4L-BINDING PROTEIN"/>
    <property type="match status" value="1"/>
</dbReference>
<comment type="subcellular location">
    <subcellularLocation>
        <location evidence="1">Nucleus</location>
    </subcellularLocation>
</comment>
<reference evidence="8" key="1">
    <citation type="submission" date="2020-07" db="EMBL/GenBank/DDBJ databases">
        <authorList>
            <person name="Nazaruddin N."/>
        </authorList>
    </citation>
    <scope>NUCLEOTIDE SEQUENCE</scope>
</reference>
<evidence type="ECO:0000256" key="6">
    <source>
        <dbReference type="ARBA" id="ARBA00023242"/>
    </source>
</evidence>
<feature type="compositionally biased region" description="Polar residues" evidence="7">
    <location>
        <begin position="267"/>
        <end position="281"/>
    </location>
</feature>
<feature type="region of interest" description="Disordered" evidence="7">
    <location>
        <begin position="218"/>
        <end position="291"/>
    </location>
</feature>
<proteinExistence type="inferred from homology"/>
<evidence type="ECO:0000313" key="8">
    <source>
        <dbReference type="EMBL" id="CAD1476026.1"/>
    </source>
</evidence>
<dbReference type="EMBL" id="CAJDYZ010008960">
    <property type="protein sequence ID" value="CAD1476026.1"/>
    <property type="molecule type" value="Genomic_DNA"/>
</dbReference>
<evidence type="ECO:0000256" key="3">
    <source>
        <dbReference type="ARBA" id="ARBA00022853"/>
    </source>
</evidence>
<dbReference type="Proteomes" id="UP000752696">
    <property type="component" value="Unassembled WGS sequence"/>
</dbReference>
<keyword evidence="4" id="KW-0805">Transcription regulation</keyword>
<gene>
    <name evidence="8" type="ORF">MHI_LOCUS614323</name>
</gene>
<keyword evidence="6" id="KW-0539">Nucleus</keyword>
<feature type="non-terminal residue" evidence="8">
    <location>
        <position position="1"/>
    </location>
</feature>
<evidence type="ECO:0000256" key="4">
    <source>
        <dbReference type="ARBA" id="ARBA00023015"/>
    </source>
</evidence>
<feature type="compositionally biased region" description="Basic and acidic residues" evidence="7">
    <location>
        <begin position="244"/>
        <end position="259"/>
    </location>
</feature>
<dbReference type="GO" id="GO:0005634">
    <property type="term" value="C:nucleus"/>
    <property type="evidence" value="ECO:0007669"/>
    <property type="project" value="UniProtKB-SubCell"/>
</dbReference>
<keyword evidence="9" id="KW-1185">Reference proteome</keyword>
<evidence type="ECO:0000313" key="9">
    <source>
        <dbReference type="Proteomes" id="UP000752696"/>
    </source>
</evidence>
<dbReference type="InterPro" id="IPR012423">
    <property type="entry name" value="Eaf7/MRGBP"/>
</dbReference>
<organism evidence="8 9">
    <name type="scientific">Heterotrigona itama</name>
    <dbReference type="NCBI Taxonomy" id="395501"/>
    <lineage>
        <taxon>Eukaryota</taxon>
        <taxon>Metazoa</taxon>
        <taxon>Ecdysozoa</taxon>
        <taxon>Arthropoda</taxon>
        <taxon>Hexapoda</taxon>
        <taxon>Insecta</taxon>
        <taxon>Pterygota</taxon>
        <taxon>Neoptera</taxon>
        <taxon>Endopterygota</taxon>
        <taxon>Hymenoptera</taxon>
        <taxon>Apocrita</taxon>
        <taxon>Aculeata</taxon>
        <taxon>Apoidea</taxon>
        <taxon>Anthophila</taxon>
        <taxon>Apidae</taxon>
        <taxon>Heterotrigona</taxon>
    </lineage>
</organism>
<comment type="similarity">
    <text evidence="2">Belongs to the EAF7 family.</text>
</comment>
<dbReference type="GO" id="GO:0035267">
    <property type="term" value="C:NuA4 histone acetyltransferase complex"/>
    <property type="evidence" value="ECO:0007669"/>
    <property type="project" value="TreeGrafter"/>
</dbReference>
<accession>A0A6V7H8W5</accession>
<evidence type="ECO:0000256" key="7">
    <source>
        <dbReference type="SAM" id="MobiDB-lite"/>
    </source>
</evidence>
<evidence type="ECO:0008006" key="10">
    <source>
        <dbReference type="Google" id="ProtNLM"/>
    </source>
</evidence>
<name>A0A6V7H8W5_9HYME</name>
<dbReference type="OrthoDB" id="5595141at2759"/>
<keyword evidence="5" id="KW-0804">Transcription</keyword>
<evidence type="ECO:0000256" key="1">
    <source>
        <dbReference type="ARBA" id="ARBA00004123"/>
    </source>
</evidence>
<protein>
    <recommendedName>
        <fullName evidence="10">MRG-binding protein</fullName>
    </recommendedName>
</protein>
<dbReference type="GO" id="GO:0006325">
    <property type="term" value="P:chromatin organization"/>
    <property type="evidence" value="ECO:0007669"/>
    <property type="project" value="UniProtKB-KW"/>
</dbReference>
<evidence type="ECO:0000256" key="2">
    <source>
        <dbReference type="ARBA" id="ARBA00007117"/>
    </source>
</evidence>
<evidence type="ECO:0000256" key="5">
    <source>
        <dbReference type="ARBA" id="ARBA00023163"/>
    </source>
</evidence>
<comment type="caution">
    <text evidence="8">The sequence shown here is derived from an EMBL/GenBank/DDBJ whole genome shotgun (WGS) entry which is preliminary data.</text>
</comment>
<dbReference type="GO" id="GO:0006357">
    <property type="term" value="P:regulation of transcription by RNA polymerase II"/>
    <property type="evidence" value="ECO:0007669"/>
    <property type="project" value="TreeGrafter"/>
</dbReference>
<keyword evidence="3" id="KW-0156">Chromatin regulator</keyword>
<sequence length="291" mass="33845">LMSKFGTILPVSSVNFVSNSKSVTTLSSSIGTCKTLMLSLPQILTMAVKEKQTDAIDEIEWNVENEIQLFFAMNGHKPVGINKYFHMICIWEKFRAAIHKDVSLKTIWEHLESMYDLMALDDMEDLPFPSQEVDFSLPEQEFLGPLKCRKREEPELKLKEQREKFKEFKKEKDIKDPMKKDTVLRDLKGSKDIDKKKEEFKKYVKDIELKKDKLREIKDVRKDYKSSKGRSKGKDDFEEAAFNGKKERKDSDSGRESLKRGPKRPTRQSMDSTSKASSSPRNTPPPKRRRI</sequence>
<dbReference type="PANTHER" id="PTHR13581">
    <property type="entry name" value="MRG-BINDING PROTEIN"/>
    <property type="match status" value="1"/>
</dbReference>
<dbReference type="Pfam" id="PF07904">
    <property type="entry name" value="Eaf7"/>
    <property type="match status" value="1"/>
</dbReference>